<evidence type="ECO:0000256" key="8">
    <source>
        <dbReference type="ARBA" id="ARBA00048689"/>
    </source>
</evidence>
<protein>
    <recommendedName>
        <fullName evidence="7">Glucosyl-3-phosphoglycerate synthase</fullName>
        <ecNumber evidence="6">2.4.1.266</ecNumber>
    </recommendedName>
</protein>
<feature type="compositionally biased region" description="Basic residues" evidence="10">
    <location>
        <begin position="548"/>
        <end position="567"/>
    </location>
</feature>
<keyword evidence="4" id="KW-0808">Transferase</keyword>
<feature type="domain" description="Glycosyltransferase 2-like" evidence="11">
    <location>
        <begin position="6"/>
        <end position="127"/>
    </location>
</feature>
<feature type="region of interest" description="Disordered" evidence="10">
    <location>
        <begin position="509"/>
        <end position="567"/>
    </location>
</feature>
<dbReference type="Proteomes" id="UP001232973">
    <property type="component" value="Unassembled WGS sequence"/>
</dbReference>
<proteinExistence type="inferred from homology"/>
<gene>
    <name evidence="12" type="ORF">J2S03_001038</name>
</gene>
<comment type="catalytic activity">
    <reaction evidence="8">
        <text>(2R)-3-phosphoglycerate + UDP-alpha-D-glucose = (2R)-2-O-(alpha-D-glucopyranosyl)-3-phospho-glycerate + UDP + H(+)</text>
        <dbReference type="Rhea" id="RHEA:31319"/>
        <dbReference type="ChEBI" id="CHEBI:15378"/>
        <dbReference type="ChEBI" id="CHEBI:58223"/>
        <dbReference type="ChEBI" id="CHEBI:58272"/>
        <dbReference type="ChEBI" id="CHEBI:58885"/>
        <dbReference type="ChEBI" id="CHEBI:62600"/>
        <dbReference type="EC" id="2.4.1.266"/>
    </reaction>
    <physiologicalReaction direction="left-to-right" evidence="8">
        <dbReference type="Rhea" id="RHEA:31320"/>
    </physiologicalReaction>
</comment>
<dbReference type="InterPro" id="IPR001173">
    <property type="entry name" value="Glyco_trans_2-like"/>
</dbReference>
<evidence type="ECO:0000313" key="12">
    <source>
        <dbReference type="EMBL" id="MDQ0189222.1"/>
    </source>
</evidence>
<evidence type="ECO:0000256" key="3">
    <source>
        <dbReference type="ARBA" id="ARBA00022676"/>
    </source>
</evidence>
<evidence type="ECO:0000313" key="13">
    <source>
        <dbReference type="Proteomes" id="UP001232973"/>
    </source>
</evidence>
<dbReference type="Pfam" id="PF00535">
    <property type="entry name" value="Glycos_transf_2"/>
    <property type="match status" value="2"/>
</dbReference>
<organism evidence="12 13">
    <name type="scientific">Alicyclobacillus cycloheptanicus</name>
    <dbReference type="NCBI Taxonomy" id="1457"/>
    <lineage>
        <taxon>Bacteria</taxon>
        <taxon>Bacillati</taxon>
        <taxon>Bacillota</taxon>
        <taxon>Bacilli</taxon>
        <taxon>Bacillales</taxon>
        <taxon>Alicyclobacillaceae</taxon>
        <taxon>Alicyclobacillus</taxon>
    </lineage>
</organism>
<evidence type="ECO:0000256" key="1">
    <source>
        <dbReference type="ARBA" id="ARBA00001946"/>
    </source>
</evidence>
<comment type="similarity">
    <text evidence="2">Belongs to the glycosyltransferase 2 family.</text>
</comment>
<reference evidence="12 13" key="1">
    <citation type="submission" date="2023-07" db="EMBL/GenBank/DDBJ databases">
        <title>Genomic Encyclopedia of Type Strains, Phase IV (KMG-IV): sequencing the most valuable type-strain genomes for metagenomic binning, comparative biology and taxonomic classification.</title>
        <authorList>
            <person name="Goeker M."/>
        </authorList>
    </citation>
    <scope>NUCLEOTIDE SEQUENCE [LARGE SCALE GENOMIC DNA]</scope>
    <source>
        <strain evidence="12 13">DSM 4006</strain>
    </source>
</reference>
<evidence type="ECO:0000256" key="2">
    <source>
        <dbReference type="ARBA" id="ARBA00006739"/>
    </source>
</evidence>
<sequence>MTQKLSVIIPAHNEAATIGRLVRTLKQWVRKPEVIVVANGCSDSTAARAQRAGAMVVDLPTRLGPDVGRSIGAAVASGDTLLFVDGDMHCTPRELEPFVRAVDHGVDIALNQYPRPRSRRFLHPTAIAKQALNHFLDRPELAAASLTAVPHAMSRKAAQTVGYSSLCVPPVALARAVLSGLTVRAVAHVPVGARNPVRHRRASHSYQRLILGDCLEAIDVLRQTLGNRGAFLDTLRQRDALTHCEAPANAGGAGLVSIDSLAIIPVHNERRGLAKVLEALREAPVTAAYVVSNGSTDGTPLVAQTYGAMVKTFPDLLGHDVGRAVGCLTQAAEKYLFLDGDIAMPPEDLKPFVFALDEVDVALNDIDPLLKSHRELDGVSIVKRFLNLALDRPDLGTASLTAVPHAMRRTVPEHIGAASLAVPPLALAKAVLAGFTVKAVHAVDVIGKNRFRKELHSQKYGRPLERLILGDHLEALAYLQSTHGPRAFFPDTLRRRDLAHTWHAEATIKFPSKVHHGHRHHHRHRRGPTQAKGAQPRSTKQPREAQRRPRKALRLRPQTKRVQRRAR</sequence>
<evidence type="ECO:0000256" key="4">
    <source>
        <dbReference type="ARBA" id="ARBA00022679"/>
    </source>
</evidence>
<keyword evidence="5" id="KW-0460">Magnesium</keyword>
<name>A0ABT9XFZ6_9BACL</name>
<comment type="caution">
    <text evidence="12">The sequence shown here is derived from an EMBL/GenBank/DDBJ whole genome shotgun (WGS) entry which is preliminary data.</text>
</comment>
<dbReference type="EC" id="2.4.1.266" evidence="6"/>
<dbReference type="RefSeq" id="WP_274455078.1">
    <property type="nucleotide sequence ID" value="NZ_CP067097.1"/>
</dbReference>
<keyword evidence="3" id="KW-0328">Glycosyltransferase</keyword>
<dbReference type="Gene3D" id="3.90.550.10">
    <property type="entry name" value="Spore Coat Polysaccharide Biosynthesis Protein SpsA, Chain A"/>
    <property type="match status" value="2"/>
</dbReference>
<feature type="domain" description="Glycosyltransferase 2-like" evidence="11">
    <location>
        <begin position="263"/>
        <end position="358"/>
    </location>
</feature>
<dbReference type="SUPFAM" id="SSF53448">
    <property type="entry name" value="Nucleotide-diphospho-sugar transferases"/>
    <property type="match status" value="2"/>
</dbReference>
<dbReference type="InterPro" id="IPR050256">
    <property type="entry name" value="Glycosyltransferase_2"/>
</dbReference>
<dbReference type="EMBL" id="JAUSTP010000005">
    <property type="protein sequence ID" value="MDQ0189222.1"/>
    <property type="molecule type" value="Genomic_DNA"/>
</dbReference>
<evidence type="ECO:0000256" key="10">
    <source>
        <dbReference type="SAM" id="MobiDB-lite"/>
    </source>
</evidence>
<keyword evidence="13" id="KW-1185">Reference proteome</keyword>
<comment type="catalytic activity">
    <reaction evidence="9">
        <text>an NDP-alpha-D-glucose + (2R)-3-phosphoglycerate = (2R)-2-O-(alpha-D-glucopyranosyl)-3-phospho-glycerate + a ribonucleoside 5'-diphosphate + H(+)</text>
        <dbReference type="Rhea" id="RHEA:47244"/>
        <dbReference type="ChEBI" id="CHEBI:15378"/>
        <dbReference type="ChEBI" id="CHEBI:57930"/>
        <dbReference type="ChEBI" id="CHEBI:58272"/>
        <dbReference type="ChEBI" id="CHEBI:62600"/>
        <dbReference type="ChEBI" id="CHEBI:76533"/>
        <dbReference type="EC" id="2.4.1.266"/>
    </reaction>
    <physiologicalReaction direction="left-to-right" evidence="9">
        <dbReference type="Rhea" id="RHEA:47245"/>
    </physiologicalReaction>
</comment>
<comment type="cofactor">
    <cofactor evidence="1">
        <name>Mg(2+)</name>
        <dbReference type="ChEBI" id="CHEBI:18420"/>
    </cofactor>
</comment>
<dbReference type="InterPro" id="IPR029044">
    <property type="entry name" value="Nucleotide-diphossugar_trans"/>
</dbReference>
<dbReference type="PANTHER" id="PTHR48090:SF10">
    <property type="entry name" value="GLUCOSYL-3-PHOSPHOGLYCERATE SYNTHASE"/>
    <property type="match status" value="1"/>
</dbReference>
<evidence type="ECO:0000259" key="11">
    <source>
        <dbReference type="Pfam" id="PF00535"/>
    </source>
</evidence>
<evidence type="ECO:0000256" key="7">
    <source>
        <dbReference type="ARBA" id="ARBA00040894"/>
    </source>
</evidence>
<evidence type="ECO:0000256" key="5">
    <source>
        <dbReference type="ARBA" id="ARBA00022842"/>
    </source>
</evidence>
<evidence type="ECO:0000256" key="9">
    <source>
        <dbReference type="ARBA" id="ARBA00048997"/>
    </source>
</evidence>
<dbReference type="PANTHER" id="PTHR48090">
    <property type="entry name" value="UNDECAPRENYL-PHOSPHATE 4-DEOXY-4-FORMAMIDO-L-ARABINOSE TRANSFERASE-RELATED"/>
    <property type="match status" value="1"/>
</dbReference>
<accession>A0ABT9XFZ6</accession>
<evidence type="ECO:0000256" key="6">
    <source>
        <dbReference type="ARBA" id="ARBA00039022"/>
    </source>
</evidence>
<feature type="compositionally biased region" description="Basic residues" evidence="10">
    <location>
        <begin position="512"/>
        <end position="527"/>
    </location>
</feature>